<dbReference type="InterPro" id="IPR011009">
    <property type="entry name" value="Kinase-like_dom_sf"/>
</dbReference>
<dbReference type="InterPro" id="IPR030616">
    <property type="entry name" value="Aur-like"/>
</dbReference>
<dbReference type="InterPro" id="IPR017441">
    <property type="entry name" value="Protein_kinase_ATP_BS"/>
</dbReference>
<name>A0A8J2X480_9STRA</name>
<dbReference type="PROSITE" id="PS00107">
    <property type="entry name" value="PROTEIN_KINASE_ATP"/>
    <property type="match status" value="1"/>
</dbReference>
<evidence type="ECO:0000256" key="6">
    <source>
        <dbReference type="PIRSR" id="PIRSR630616-1"/>
    </source>
</evidence>
<feature type="compositionally biased region" description="Polar residues" evidence="10">
    <location>
        <begin position="495"/>
        <end position="504"/>
    </location>
</feature>
<feature type="domain" description="Protein kinase" evidence="11">
    <location>
        <begin position="4"/>
        <end position="271"/>
    </location>
</feature>
<protein>
    <recommendedName>
        <fullName evidence="11">Protein kinase domain-containing protein</fullName>
    </recommendedName>
</protein>
<evidence type="ECO:0000313" key="13">
    <source>
        <dbReference type="Proteomes" id="UP000789595"/>
    </source>
</evidence>
<feature type="binding site" evidence="7 9">
    <location>
        <position position="33"/>
    </location>
    <ligand>
        <name>ATP</name>
        <dbReference type="ChEBI" id="CHEBI:30616"/>
    </ligand>
</feature>
<keyword evidence="2" id="KW-0808">Transferase</keyword>
<dbReference type="GO" id="GO:0005524">
    <property type="term" value="F:ATP binding"/>
    <property type="evidence" value="ECO:0007669"/>
    <property type="project" value="UniProtKB-UniRule"/>
</dbReference>
<evidence type="ECO:0000256" key="4">
    <source>
        <dbReference type="ARBA" id="ARBA00022777"/>
    </source>
</evidence>
<feature type="cross-link" description="Glycyl lysine isopeptide (Lys-Gly) (interchain with G-Cter in SUMO2)" evidence="8">
    <location>
        <position position="144"/>
    </location>
</feature>
<dbReference type="Pfam" id="PF00069">
    <property type="entry name" value="Pkinase"/>
    <property type="match status" value="1"/>
</dbReference>
<feature type="binding site" evidence="7">
    <location>
        <position position="160"/>
    </location>
    <ligand>
        <name>ATP</name>
        <dbReference type="ChEBI" id="CHEBI:30616"/>
    </ligand>
</feature>
<dbReference type="PROSITE" id="PS50011">
    <property type="entry name" value="PROTEIN_KINASE_DOM"/>
    <property type="match status" value="1"/>
</dbReference>
<dbReference type="SUPFAM" id="SSF56112">
    <property type="entry name" value="Protein kinase-like (PK-like)"/>
    <property type="match status" value="1"/>
</dbReference>
<dbReference type="AlphaFoldDB" id="A0A8J2X480"/>
<gene>
    <name evidence="12" type="ORF">PECAL_4P10970</name>
</gene>
<evidence type="ECO:0000256" key="9">
    <source>
        <dbReference type="PROSITE-ProRule" id="PRU10141"/>
    </source>
</evidence>
<dbReference type="Proteomes" id="UP000789595">
    <property type="component" value="Unassembled WGS sequence"/>
</dbReference>
<keyword evidence="4" id="KW-0418">Kinase</keyword>
<dbReference type="Gene3D" id="1.10.510.10">
    <property type="entry name" value="Transferase(Phosphotransferase) domain 1"/>
    <property type="match status" value="1"/>
</dbReference>
<evidence type="ECO:0000256" key="7">
    <source>
        <dbReference type="PIRSR" id="PIRSR630616-2"/>
    </source>
</evidence>
<dbReference type="InterPro" id="IPR000719">
    <property type="entry name" value="Prot_kinase_dom"/>
</dbReference>
<dbReference type="PROSITE" id="PS00108">
    <property type="entry name" value="PROTEIN_KINASE_ST"/>
    <property type="match status" value="1"/>
</dbReference>
<accession>A0A8J2X480</accession>
<evidence type="ECO:0000256" key="2">
    <source>
        <dbReference type="ARBA" id="ARBA00022679"/>
    </source>
</evidence>
<keyword evidence="5 7" id="KW-0067">ATP-binding</keyword>
<dbReference type="InterPro" id="IPR008271">
    <property type="entry name" value="Ser/Thr_kinase_AS"/>
</dbReference>
<sequence>MDAFDVGAYLGRGGFATVYRAVERASGRTVALKVVDTRKLREAGVDRERLEREVALHSACDYERIVRCEGSFAFNEERLGTEDDSQDNFEGVCLILEYCSNSDLRQLLKRKGKLSDEEAKIYLRGVLEGLEYLHSKNLVHRDVKLANVLLDDKHRTKLCDFGVAASIDEGERWTLCGTPNYVAPEIVNGETAHDTAVDLWSVGCLAHALLAGCPAPVQAKARAALGGKNRVVDGDISPSLSAPAASFIRRLLRKDPAERPSASEALRDPFLCDAWRSTTDERWEAKASERVNADCSDLDFEATTPKQQVCIRDGVARIAWLGARGQVTMEASDERVRVAANGLQLYNGTVDALPARFEALYGHLAKCITLVRSRTPRVVCRYGHVECTLMSNGPLADVRLRWRDGCAARYSLATGCFELRLPDSRIHAYTPPSGNALPGDAPDVRVASYLKDARSGVRKCLRAAARFSTEKSPIVVDVRAPQTPPRPTKKLIETSGRSTSSRATQPPVADLSFVSELTAATRVAG</sequence>
<evidence type="ECO:0000259" key="11">
    <source>
        <dbReference type="PROSITE" id="PS50011"/>
    </source>
</evidence>
<proteinExistence type="predicted"/>
<organism evidence="12 13">
    <name type="scientific">Pelagomonas calceolata</name>
    <dbReference type="NCBI Taxonomy" id="35677"/>
    <lineage>
        <taxon>Eukaryota</taxon>
        <taxon>Sar</taxon>
        <taxon>Stramenopiles</taxon>
        <taxon>Ochrophyta</taxon>
        <taxon>Pelagophyceae</taxon>
        <taxon>Pelagomonadales</taxon>
        <taxon>Pelagomonadaceae</taxon>
        <taxon>Pelagomonas</taxon>
    </lineage>
</organism>
<keyword evidence="13" id="KW-1185">Reference proteome</keyword>
<evidence type="ECO:0000256" key="1">
    <source>
        <dbReference type="ARBA" id="ARBA00022527"/>
    </source>
</evidence>
<dbReference type="OrthoDB" id="408964at2759"/>
<evidence type="ECO:0000256" key="5">
    <source>
        <dbReference type="ARBA" id="ARBA00022840"/>
    </source>
</evidence>
<evidence type="ECO:0000256" key="8">
    <source>
        <dbReference type="PIRSR" id="PIRSR630616-3"/>
    </source>
</evidence>
<dbReference type="EMBL" id="CAKKNE010000004">
    <property type="protein sequence ID" value="CAH0373856.1"/>
    <property type="molecule type" value="Genomic_DNA"/>
</dbReference>
<evidence type="ECO:0000313" key="12">
    <source>
        <dbReference type="EMBL" id="CAH0373856.1"/>
    </source>
</evidence>
<keyword evidence="3 7" id="KW-0547">Nucleotide-binding</keyword>
<feature type="region of interest" description="Disordered" evidence="10">
    <location>
        <begin position="479"/>
        <end position="508"/>
    </location>
</feature>
<evidence type="ECO:0000256" key="3">
    <source>
        <dbReference type="ARBA" id="ARBA00022741"/>
    </source>
</evidence>
<reference evidence="12" key="1">
    <citation type="submission" date="2021-11" db="EMBL/GenBank/DDBJ databases">
        <authorList>
            <consortium name="Genoscope - CEA"/>
            <person name="William W."/>
        </authorList>
    </citation>
    <scope>NUCLEOTIDE SEQUENCE</scope>
</reference>
<feature type="active site" description="Proton acceptor" evidence="6">
    <location>
        <position position="142"/>
    </location>
</feature>
<dbReference type="GO" id="GO:0004674">
    <property type="term" value="F:protein serine/threonine kinase activity"/>
    <property type="evidence" value="ECO:0007669"/>
    <property type="project" value="UniProtKB-KW"/>
</dbReference>
<evidence type="ECO:0000256" key="10">
    <source>
        <dbReference type="SAM" id="MobiDB-lite"/>
    </source>
</evidence>
<dbReference type="PANTHER" id="PTHR24350">
    <property type="entry name" value="SERINE/THREONINE-PROTEIN KINASE IAL-RELATED"/>
    <property type="match status" value="1"/>
</dbReference>
<dbReference type="SMART" id="SM00220">
    <property type="entry name" value="S_TKc"/>
    <property type="match status" value="1"/>
</dbReference>
<keyword evidence="1" id="KW-0723">Serine/threonine-protein kinase</keyword>
<comment type="caution">
    <text evidence="12">The sequence shown here is derived from an EMBL/GenBank/DDBJ whole genome shotgun (WGS) entry which is preliminary data.</text>
</comment>